<dbReference type="Pfam" id="PF13510">
    <property type="entry name" value="Fer2_4"/>
    <property type="match status" value="1"/>
</dbReference>
<evidence type="ECO:0000313" key="4">
    <source>
        <dbReference type="Proteomes" id="UP000186609"/>
    </source>
</evidence>
<dbReference type="Proteomes" id="UP000186609">
    <property type="component" value="Chromosome"/>
</dbReference>
<evidence type="ECO:0000313" key="3">
    <source>
        <dbReference type="EMBL" id="APW37926.1"/>
    </source>
</evidence>
<proteinExistence type="predicted"/>
<dbReference type="RefSeq" id="WP_076199805.1">
    <property type="nucleotide sequence ID" value="NZ_CP019236.1"/>
</dbReference>
<dbReference type="AlphaFoldDB" id="A0A1P8JVX4"/>
<dbReference type="OrthoDB" id="573392at2"/>
<dbReference type="Gene3D" id="3.10.20.440">
    <property type="entry name" value="2Fe-2S iron-sulphur cluster binding domain, sarcosine oxidase, alpha subunit, N-terminal domain"/>
    <property type="match status" value="1"/>
</dbReference>
<dbReference type="KEGG" id="rhy:RD110_12600"/>
<dbReference type="GO" id="GO:0051536">
    <property type="term" value="F:iron-sulfur cluster binding"/>
    <property type="evidence" value="ECO:0007669"/>
    <property type="project" value="InterPro"/>
</dbReference>
<evidence type="ECO:0000259" key="2">
    <source>
        <dbReference type="PROSITE" id="PS51085"/>
    </source>
</evidence>
<reference evidence="3 4" key="1">
    <citation type="submission" date="2017-01" db="EMBL/GenBank/DDBJ databases">
        <authorList>
            <person name="Mah S.A."/>
            <person name="Swanson W.J."/>
            <person name="Moy G.W."/>
            <person name="Vacquier V.D."/>
        </authorList>
    </citation>
    <scope>NUCLEOTIDE SEQUENCE [LARGE SCALE GENOMIC DNA]</scope>
    <source>
        <strain evidence="3 4">DCY110</strain>
    </source>
</reference>
<dbReference type="InterPro" id="IPR001041">
    <property type="entry name" value="2Fe-2S_ferredoxin-type"/>
</dbReference>
<dbReference type="EMBL" id="CP019236">
    <property type="protein sequence ID" value="APW37926.1"/>
    <property type="molecule type" value="Genomic_DNA"/>
</dbReference>
<dbReference type="CDD" id="cd00207">
    <property type="entry name" value="fer2"/>
    <property type="match status" value="1"/>
</dbReference>
<dbReference type="InterPro" id="IPR036010">
    <property type="entry name" value="2Fe-2S_ferredoxin-like_sf"/>
</dbReference>
<dbReference type="STRING" id="1842727.RD110_12600"/>
<dbReference type="GO" id="GO:0016491">
    <property type="term" value="F:oxidoreductase activity"/>
    <property type="evidence" value="ECO:0007669"/>
    <property type="project" value="UniProtKB-KW"/>
</dbReference>
<keyword evidence="1" id="KW-0560">Oxidoreductase</keyword>
<name>A0A1P8JVX4_9BURK</name>
<dbReference type="SUPFAM" id="SSF54292">
    <property type="entry name" value="2Fe-2S ferredoxin-like"/>
    <property type="match status" value="1"/>
</dbReference>
<accession>A0A1P8JVX4</accession>
<feature type="domain" description="2Fe-2S ferredoxin-type" evidence="2">
    <location>
        <begin position="5"/>
        <end position="86"/>
    </location>
</feature>
<protein>
    <submittedName>
        <fullName evidence="3">(2Fe-2S)-binding protein</fullName>
    </submittedName>
</protein>
<dbReference type="InterPro" id="IPR042204">
    <property type="entry name" value="2Fe-2S-bd_N"/>
</dbReference>
<gene>
    <name evidence="3" type="ORF">RD110_12600</name>
</gene>
<organism evidence="3 4">
    <name type="scientific">Rhodoferax koreensis</name>
    <dbReference type="NCBI Taxonomy" id="1842727"/>
    <lineage>
        <taxon>Bacteria</taxon>
        <taxon>Pseudomonadati</taxon>
        <taxon>Pseudomonadota</taxon>
        <taxon>Betaproteobacteria</taxon>
        <taxon>Burkholderiales</taxon>
        <taxon>Comamonadaceae</taxon>
        <taxon>Rhodoferax</taxon>
    </lineage>
</organism>
<dbReference type="PROSITE" id="PS51085">
    <property type="entry name" value="2FE2S_FER_2"/>
    <property type="match status" value="1"/>
</dbReference>
<evidence type="ECO:0000256" key="1">
    <source>
        <dbReference type="ARBA" id="ARBA00023002"/>
    </source>
</evidence>
<keyword evidence="4" id="KW-1185">Reference proteome</keyword>
<sequence>MKKTETVALRINGQTLSVRAGTSVAAALRIAGSADMGTARRSVLGQARAPFCGMGICHECRVDIDGRRRLACQTRCEDGMVVETSA</sequence>